<evidence type="ECO:0000313" key="19">
    <source>
        <dbReference type="Proteomes" id="UP000298073"/>
    </source>
</evidence>
<dbReference type="PROSITE" id="PS50990">
    <property type="entry name" value="PEPTIDASE_C39"/>
    <property type="match status" value="1"/>
</dbReference>
<dbReference type="GO" id="GO:0008233">
    <property type="term" value="F:peptidase activity"/>
    <property type="evidence" value="ECO:0007669"/>
    <property type="project" value="InterPro"/>
</dbReference>
<sequence>MDFPFYHQHDSMDCGPACLQMIAKFYGKMHSLQTLREYCYANRNGVTLLGISDAAERIGFRAMGIKTDFSKLANKVILPCIVHWKQDHFVVVYKIKIHKSGSKPKGTVYVSDPAFGRLKYSIEEFCDGWLSSVDKGKEKGMVLMLAPSIHFYDKGINDETKKQSILFFLNYLRPHKKMFVQIVLGMLLGLVFQLIFPFLTQSMIDVGVLNNNLNFIILILVTQLILSTSQLSVGFIQSWIFTHINTRINVALISDFIFKLLKLPIRFFDSKKTGDIMQRIGDHSRIESFLTSSSLATFFSLFNFFVFGIILAIYNMQILIIFVIGHSIYMGWIFLFLRVRRQLDFKRFEKAAKNQSNIIQIIEGAQEIKLNNCENKVRCKWEKIQAELFEVTVKGVSIDQVQSGGAFFISQTLNIILSVIAAKEVIEGRMTLGMMMSLSYIIGQLRGPIENMIGFIHAYQDAKISLERLGEVHFQANEDQITEDDITELEPKDHNIRIEGLNFSYLGPKLTPVLSDINLVIPQNKVTAIVGASGSGKTTLIKLLMGNYLPDKGRIKIGHLDLNHINPRFWRSKCGIVMQEGYLFSESVAENIAIGDDDIDKERLYNAAITANIHDFIEELPSGYNTVIGKEGSGISQGQKQRILIARAVYKNPDFIFFDEATNSLDANNESEIMRNMERFFEGRTVVVVAHRLSTVQNADQIVVLDKGKIVEIGNHQELLNQKGYYYTLVKNQLNLSE</sequence>
<evidence type="ECO:0000256" key="3">
    <source>
        <dbReference type="ARBA" id="ARBA00022475"/>
    </source>
</evidence>
<keyword evidence="7 14" id="KW-0067">ATP-binding</keyword>
<keyword evidence="9 10" id="KW-0472">Membrane</keyword>
<accession>A0A3L7Z3J6</accession>
<evidence type="ECO:0000259" key="11">
    <source>
        <dbReference type="PROSITE" id="PS50893"/>
    </source>
</evidence>
<dbReference type="Gene3D" id="3.90.70.10">
    <property type="entry name" value="Cysteine proteinases"/>
    <property type="match status" value="1"/>
</dbReference>
<dbReference type="EMBL" id="SPPV01000007">
    <property type="protein sequence ID" value="TFU51445.1"/>
    <property type="molecule type" value="Genomic_DNA"/>
</dbReference>
<comment type="subcellular location">
    <subcellularLocation>
        <location evidence="1">Cell membrane</location>
        <topology evidence="1">Multi-pass membrane protein</topology>
    </subcellularLocation>
</comment>
<evidence type="ECO:0000256" key="4">
    <source>
        <dbReference type="ARBA" id="ARBA00022692"/>
    </source>
</evidence>
<reference evidence="16 19" key="2">
    <citation type="submission" date="2019-03" db="EMBL/GenBank/DDBJ databases">
        <title>Diversity of the mouse oral microbiome.</title>
        <authorList>
            <person name="Joseph S."/>
            <person name="Aduse-Opoku J."/>
            <person name="Curtis M."/>
            <person name="Wade W."/>
            <person name="Hashim A."/>
        </authorList>
    </citation>
    <scope>NUCLEOTIDE SEQUENCE [LARGE SCALE GENOMIC DNA]</scope>
    <source>
        <strain evidence="16 19">P2318</strain>
    </source>
</reference>
<feature type="domain" description="ABC transporter" evidence="11">
    <location>
        <begin position="496"/>
        <end position="732"/>
    </location>
</feature>
<dbReference type="Proteomes" id="UP000305751">
    <property type="component" value="Unassembled WGS sequence"/>
</dbReference>
<keyword evidence="5" id="KW-0547">Nucleotide-binding</keyword>
<dbReference type="Pfam" id="PF00005">
    <property type="entry name" value="ABC_tran"/>
    <property type="match status" value="1"/>
</dbReference>
<evidence type="ECO:0000313" key="14">
    <source>
        <dbReference type="EMBL" id="GFH86232.1"/>
    </source>
</evidence>
<evidence type="ECO:0000259" key="12">
    <source>
        <dbReference type="PROSITE" id="PS50929"/>
    </source>
</evidence>
<evidence type="ECO:0000313" key="20">
    <source>
        <dbReference type="Proteomes" id="UP000305751"/>
    </source>
</evidence>
<keyword evidence="20" id="KW-1185">Reference proteome</keyword>
<evidence type="ECO:0000313" key="18">
    <source>
        <dbReference type="Proteomes" id="UP000267159"/>
    </source>
</evidence>
<dbReference type="PROSITE" id="PS50929">
    <property type="entry name" value="ABC_TM1F"/>
    <property type="match status" value="1"/>
</dbReference>
<dbReference type="OrthoDB" id="9760358at2"/>
<keyword evidence="2" id="KW-0813">Transport</keyword>
<comment type="caution">
    <text evidence="15">The sequence shown here is derived from an EMBL/GenBank/DDBJ whole genome shotgun (WGS) entry which is preliminary data.</text>
</comment>
<dbReference type="EMBL" id="RAZM01000010">
    <property type="protein sequence ID" value="RLT81057.1"/>
    <property type="molecule type" value="Genomic_DNA"/>
</dbReference>
<evidence type="ECO:0000313" key="15">
    <source>
        <dbReference type="EMBL" id="RLT81057.1"/>
    </source>
</evidence>
<evidence type="ECO:0000313" key="21">
    <source>
        <dbReference type="Proteomes" id="UP000491181"/>
    </source>
</evidence>
<keyword evidence="3" id="KW-1003">Cell membrane</keyword>
<dbReference type="Gene3D" id="3.40.50.300">
    <property type="entry name" value="P-loop containing nucleotide triphosphate hydrolases"/>
    <property type="match status" value="1"/>
</dbReference>
<organism evidence="15 18">
    <name type="scientific">Bacteroides acidifaciens</name>
    <dbReference type="NCBI Taxonomy" id="85831"/>
    <lineage>
        <taxon>Bacteria</taxon>
        <taxon>Pseudomonadati</taxon>
        <taxon>Bacteroidota</taxon>
        <taxon>Bacteroidia</taxon>
        <taxon>Bacteroidales</taxon>
        <taxon>Bacteroidaceae</taxon>
        <taxon>Bacteroides</taxon>
    </lineage>
</organism>
<dbReference type="InterPro" id="IPR005074">
    <property type="entry name" value="Peptidase_C39"/>
</dbReference>
<reference evidence="15 18" key="1">
    <citation type="submission" date="2018-09" db="EMBL/GenBank/DDBJ databases">
        <title>Murine metabolic-syndrome-specific gut microbial biobank.</title>
        <authorList>
            <person name="Liu C."/>
        </authorList>
    </citation>
    <scope>NUCLEOTIDE SEQUENCE [LARGE SCALE GENOMIC DNA]</scope>
    <source>
        <strain evidence="15 18">0.1X-D8-26</strain>
    </source>
</reference>
<feature type="transmembrane region" description="Helical" evidence="10">
    <location>
        <begin position="178"/>
        <end position="200"/>
    </location>
</feature>
<dbReference type="CDD" id="cd18571">
    <property type="entry name" value="ABC_6TM_peptidase_like"/>
    <property type="match status" value="1"/>
</dbReference>
<dbReference type="InterPro" id="IPR039421">
    <property type="entry name" value="Type_1_exporter"/>
</dbReference>
<reference evidence="14 21" key="4">
    <citation type="journal article" date="2020" name="Microbiome">
        <title>Single-cell genomics of uncultured bacteria reveals dietary fiber responders in the mouse gut microbiota.</title>
        <authorList>
            <person name="Chijiiwa R."/>
            <person name="Hosokawa M."/>
            <person name="Kogawa M."/>
            <person name="Nishikawa Y."/>
            <person name="Ide K."/>
            <person name="Sakanashi C."/>
            <person name="Takahashi K."/>
            <person name="Takeyama H."/>
        </authorList>
    </citation>
    <scope>NUCLEOTIDE SEQUENCE [LARGE SCALE GENOMIC DNA]</scope>
    <source>
        <strain evidence="14">IMSAGC_001</strain>
    </source>
</reference>
<evidence type="ECO:0000256" key="10">
    <source>
        <dbReference type="SAM" id="Phobius"/>
    </source>
</evidence>
<name>A0A3L7Z3J6_9BACE</name>
<feature type="domain" description="ABC transmembrane type-1" evidence="12">
    <location>
        <begin position="182"/>
        <end position="461"/>
    </location>
</feature>
<evidence type="ECO:0000256" key="2">
    <source>
        <dbReference type="ARBA" id="ARBA00022448"/>
    </source>
</evidence>
<dbReference type="Gene3D" id="1.20.1560.10">
    <property type="entry name" value="ABC transporter type 1, transmembrane domain"/>
    <property type="match status" value="1"/>
</dbReference>
<feature type="transmembrane region" description="Helical" evidence="10">
    <location>
        <begin position="318"/>
        <end position="337"/>
    </location>
</feature>
<dbReference type="InterPro" id="IPR027417">
    <property type="entry name" value="P-loop_NTPase"/>
</dbReference>
<dbReference type="PROSITE" id="PS50893">
    <property type="entry name" value="ABC_TRANSPORTER_2"/>
    <property type="match status" value="1"/>
</dbReference>
<dbReference type="Proteomes" id="UP000267159">
    <property type="component" value="Unassembled WGS sequence"/>
</dbReference>
<gene>
    <name evidence="14" type="primary">apxIB_2</name>
    <name evidence="15" type="ORF">D7Y07_05135</name>
    <name evidence="16" type="ORF">E4T97_05175</name>
    <name evidence="17" type="ORF">E5356_00375</name>
    <name evidence="14" type="ORF">IMSAGC001_01639</name>
</gene>
<feature type="transmembrane region" description="Helical" evidence="10">
    <location>
        <begin position="289"/>
        <end position="312"/>
    </location>
</feature>
<dbReference type="EMBL" id="SRZA01000001">
    <property type="protein sequence ID" value="TGY08722.1"/>
    <property type="molecule type" value="Genomic_DNA"/>
</dbReference>
<dbReference type="Pfam" id="PF00664">
    <property type="entry name" value="ABC_membrane"/>
    <property type="match status" value="1"/>
</dbReference>
<dbReference type="PANTHER" id="PTHR43394">
    <property type="entry name" value="ATP-DEPENDENT PERMEASE MDL1, MITOCHONDRIAL"/>
    <property type="match status" value="1"/>
</dbReference>
<dbReference type="GO" id="GO:0016887">
    <property type="term" value="F:ATP hydrolysis activity"/>
    <property type="evidence" value="ECO:0007669"/>
    <property type="project" value="InterPro"/>
</dbReference>
<dbReference type="InterPro" id="IPR003593">
    <property type="entry name" value="AAA+_ATPase"/>
</dbReference>
<evidence type="ECO:0000256" key="9">
    <source>
        <dbReference type="ARBA" id="ARBA00023136"/>
    </source>
</evidence>
<feature type="domain" description="Peptidase C39" evidence="13">
    <location>
        <begin position="8"/>
        <end position="136"/>
    </location>
</feature>
<feature type="transmembrane region" description="Helical" evidence="10">
    <location>
        <begin position="212"/>
        <end position="236"/>
    </location>
</feature>
<dbReference type="SUPFAM" id="SSF52540">
    <property type="entry name" value="P-loop containing nucleoside triphosphate hydrolases"/>
    <property type="match status" value="1"/>
</dbReference>
<evidence type="ECO:0000313" key="16">
    <source>
        <dbReference type="EMBL" id="TFU51445.1"/>
    </source>
</evidence>
<dbReference type="InterPro" id="IPR011527">
    <property type="entry name" value="ABC1_TM_dom"/>
</dbReference>
<dbReference type="Proteomes" id="UP000298073">
    <property type="component" value="Unassembled WGS sequence"/>
</dbReference>
<evidence type="ECO:0000256" key="5">
    <source>
        <dbReference type="ARBA" id="ARBA00022741"/>
    </source>
</evidence>
<dbReference type="PROSITE" id="PS00211">
    <property type="entry name" value="ABC_TRANSPORTER_1"/>
    <property type="match status" value="1"/>
</dbReference>
<dbReference type="GO" id="GO:0005524">
    <property type="term" value="F:ATP binding"/>
    <property type="evidence" value="ECO:0007669"/>
    <property type="project" value="UniProtKB-KW"/>
</dbReference>
<dbReference type="AlphaFoldDB" id="A0A3L7Z3J6"/>
<keyword evidence="8 10" id="KW-1133">Transmembrane helix</keyword>
<reference evidence="17 20" key="3">
    <citation type="submission" date="2019-04" db="EMBL/GenBank/DDBJ databases">
        <title>Microbes associate with the intestines of laboratory mice.</title>
        <authorList>
            <person name="Navarre W."/>
            <person name="Wong E."/>
            <person name="Huang K."/>
            <person name="Tropini C."/>
            <person name="Ng K."/>
            <person name="Yu B."/>
        </authorList>
    </citation>
    <scope>NUCLEOTIDE SEQUENCE [LARGE SCALE GENOMIC DNA]</scope>
    <source>
        <strain evidence="17 20">NM70_E10</strain>
    </source>
</reference>
<dbReference type="InterPro" id="IPR017871">
    <property type="entry name" value="ABC_transporter-like_CS"/>
</dbReference>
<dbReference type="STRING" id="1235814.GCA_000613385_04909"/>
<dbReference type="GO" id="GO:0006508">
    <property type="term" value="P:proteolysis"/>
    <property type="evidence" value="ECO:0007669"/>
    <property type="project" value="InterPro"/>
</dbReference>
<dbReference type="InterPro" id="IPR003439">
    <property type="entry name" value="ABC_transporter-like_ATP-bd"/>
</dbReference>
<dbReference type="RefSeq" id="WP_121765625.1">
    <property type="nucleotide sequence ID" value="NZ_BLLS01000033.1"/>
</dbReference>
<evidence type="ECO:0000256" key="7">
    <source>
        <dbReference type="ARBA" id="ARBA00022840"/>
    </source>
</evidence>
<dbReference type="CDD" id="cd02418">
    <property type="entry name" value="Peptidase_C39B"/>
    <property type="match status" value="1"/>
</dbReference>
<evidence type="ECO:0000313" key="17">
    <source>
        <dbReference type="EMBL" id="TGY08722.1"/>
    </source>
</evidence>
<dbReference type="SUPFAM" id="SSF90123">
    <property type="entry name" value="ABC transporter transmembrane region"/>
    <property type="match status" value="1"/>
</dbReference>
<dbReference type="GO" id="GO:0005886">
    <property type="term" value="C:plasma membrane"/>
    <property type="evidence" value="ECO:0007669"/>
    <property type="project" value="UniProtKB-SubCell"/>
</dbReference>
<dbReference type="InterPro" id="IPR036640">
    <property type="entry name" value="ABC1_TM_sf"/>
</dbReference>
<dbReference type="GO" id="GO:0015421">
    <property type="term" value="F:ABC-type oligopeptide transporter activity"/>
    <property type="evidence" value="ECO:0007669"/>
    <property type="project" value="TreeGrafter"/>
</dbReference>
<keyword evidence="4 10" id="KW-0812">Transmembrane</keyword>
<dbReference type="FunFam" id="3.40.50.300:FF:000299">
    <property type="entry name" value="ABC transporter ATP-binding protein/permease"/>
    <property type="match status" value="1"/>
</dbReference>
<dbReference type="SMART" id="SM00382">
    <property type="entry name" value="AAA"/>
    <property type="match status" value="1"/>
</dbReference>
<proteinExistence type="predicted"/>
<evidence type="ECO:0000256" key="8">
    <source>
        <dbReference type="ARBA" id="ARBA00022989"/>
    </source>
</evidence>
<dbReference type="PANTHER" id="PTHR43394:SF1">
    <property type="entry name" value="ATP-BINDING CASSETTE SUB-FAMILY B MEMBER 10, MITOCHONDRIAL"/>
    <property type="match status" value="1"/>
</dbReference>
<evidence type="ECO:0000256" key="1">
    <source>
        <dbReference type="ARBA" id="ARBA00004651"/>
    </source>
</evidence>
<evidence type="ECO:0000256" key="6">
    <source>
        <dbReference type="ARBA" id="ARBA00022801"/>
    </source>
</evidence>
<evidence type="ECO:0000259" key="13">
    <source>
        <dbReference type="PROSITE" id="PS50990"/>
    </source>
</evidence>
<protein>
    <submittedName>
        <fullName evidence="15">Peptidase domain-containing ABC transporter</fullName>
    </submittedName>
    <submittedName>
        <fullName evidence="14">Toxin RTX-I translocation ATP-binding protein</fullName>
    </submittedName>
</protein>
<keyword evidence="6" id="KW-0378">Hydrolase</keyword>
<dbReference type="EMBL" id="BLLS01000033">
    <property type="protein sequence ID" value="GFH86232.1"/>
    <property type="molecule type" value="Genomic_DNA"/>
</dbReference>
<dbReference type="Proteomes" id="UP000491181">
    <property type="component" value="Unassembled WGS sequence"/>
</dbReference>
<dbReference type="Pfam" id="PF03412">
    <property type="entry name" value="Peptidase_C39"/>
    <property type="match status" value="1"/>
</dbReference>